<feature type="region of interest" description="Disordered" evidence="8">
    <location>
        <begin position="172"/>
        <end position="213"/>
    </location>
</feature>
<dbReference type="SUPFAM" id="SSF57783">
    <property type="entry name" value="Zinc beta-ribbon"/>
    <property type="match status" value="1"/>
</dbReference>
<feature type="domain" description="TFIIS-type" evidence="9">
    <location>
        <begin position="392"/>
        <end position="432"/>
    </location>
</feature>
<reference evidence="12" key="1">
    <citation type="submission" date="2016-03" db="EMBL/GenBank/DDBJ databases">
        <title>Mechanisms controlling the formation of the plant cell surface in tip-growing cells are functionally conserved among land plants.</title>
        <authorList>
            <person name="Honkanen S."/>
            <person name="Jones V.A."/>
            <person name="Morieri G."/>
            <person name="Champion C."/>
            <person name="Hetherington A.J."/>
            <person name="Kelly S."/>
            <person name="Saint-Marcoux D."/>
            <person name="Proust H."/>
            <person name="Prescott H."/>
            <person name="Dolan L."/>
        </authorList>
    </citation>
    <scope>NUCLEOTIDE SEQUENCE [LARGE SCALE GENOMIC DNA]</scope>
    <source>
        <tissue evidence="12">Whole gametophyte</tissue>
    </source>
</reference>
<feature type="region of interest" description="Disordered" evidence="8">
    <location>
        <begin position="231"/>
        <end position="264"/>
    </location>
</feature>
<evidence type="ECO:0000313" key="13">
    <source>
        <dbReference type="Proteomes" id="UP000077202"/>
    </source>
</evidence>
<dbReference type="Pfam" id="PF01096">
    <property type="entry name" value="Zn_ribbon_TFIIS"/>
    <property type="match status" value="1"/>
</dbReference>
<feature type="domain" description="TFIIS N-terminal" evidence="10">
    <location>
        <begin position="13"/>
        <end position="168"/>
    </location>
</feature>
<dbReference type="CDD" id="cd13749">
    <property type="entry name" value="Zn-ribbon_TFIIS"/>
    <property type="match status" value="1"/>
</dbReference>
<comment type="caution">
    <text evidence="12">The sequence shown here is derived from an EMBL/GenBank/DDBJ whole genome shotgun (WGS) entry which is preliminary data.</text>
</comment>
<evidence type="ECO:0000313" key="12">
    <source>
        <dbReference type="EMBL" id="OAE22727.1"/>
    </source>
</evidence>
<dbReference type="PROSITE" id="PS51319">
    <property type="entry name" value="TFIIS_N"/>
    <property type="match status" value="1"/>
</dbReference>
<dbReference type="GO" id="GO:0008270">
    <property type="term" value="F:zinc ion binding"/>
    <property type="evidence" value="ECO:0007669"/>
    <property type="project" value="UniProtKB-KW"/>
</dbReference>
<dbReference type="SMART" id="SM00440">
    <property type="entry name" value="ZnF_C2C2"/>
    <property type="match status" value="1"/>
</dbReference>
<dbReference type="GO" id="GO:0006368">
    <property type="term" value="P:transcription elongation by RNA polymerase II"/>
    <property type="evidence" value="ECO:0007669"/>
    <property type="project" value="InterPro"/>
</dbReference>
<dbReference type="Gene3D" id="2.20.25.10">
    <property type="match status" value="1"/>
</dbReference>
<evidence type="ECO:0000259" key="11">
    <source>
        <dbReference type="PROSITE" id="PS51321"/>
    </source>
</evidence>
<dbReference type="PROSITE" id="PS51133">
    <property type="entry name" value="ZF_TFIIS_2"/>
    <property type="match status" value="1"/>
</dbReference>
<feature type="domain" description="TFIIS central" evidence="11">
    <location>
        <begin position="266"/>
        <end position="389"/>
    </location>
</feature>
<dbReference type="InterPro" id="IPR035441">
    <property type="entry name" value="TFIIS/LEDGF_dom_sf"/>
</dbReference>
<evidence type="ECO:0000256" key="3">
    <source>
        <dbReference type="ARBA" id="ARBA00022771"/>
    </source>
</evidence>
<dbReference type="PANTHER" id="PTHR11477">
    <property type="entry name" value="TRANSCRIPTION FACTOR S-II ZINC FINGER DOMAIN-CONTAINING PROTEIN"/>
    <property type="match status" value="1"/>
</dbReference>
<keyword evidence="3 6" id="KW-0863">Zinc-finger</keyword>
<dbReference type="PROSITE" id="PS51321">
    <property type="entry name" value="TFIIS_CENTRAL"/>
    <property type="match status" value="1"/>
</dbReference>
<evidence type="ECO:0008006" key="14">
    <source>
        <dbReference type="Google" id="ProtNLM"/>
    </source>
</evidence>
<dbReference type="SMART" id="SM00510">
    <property type="entry name" value="TFS2M"/>
    <property type="match status" value="1"/>
</dbReference>
<gene>
    <name evidence="12" type="ORF">AXG93_2035s1080</name>
</gene>
<dbReference type="InterPro" id="IPR006289">
    <property type="entry name" value="TFSII"/>
</dbReference>
<dbReference type="FunFam" id="2.20.25.10:FF:000001">
    <property type="entry name" value="Probable Transcription elongation factor S-II"/>
    <property type="match status" value="1"/>
</dbReference>
<dbReference type="SUPFAM" id="SSF47676">
    <property type="entry name" value="Conserved domain common to transcription factors TFIIS, elongin A, CRSP70"/>
    <property type="match status" value="1"/>
</dbReference>
<keyword evidence="4" id="KW-0862">Zinc</keyword>
<evidence type="ECO:0000256" key="4">
    <source>
        <dbReference type="ARBA" id="ARBA00022833"/>
    </source>
</evidence>
<dbReference type="Gene3D" id="1.20.930.10">
    <property type="entry name" value="Conserved domain common to transcription factors TFIIS, elongin A, CRSP70"/>
    <property type="match status" value="1"/>
</dbReference>
<name>A0A176VPZ9_MARPO</name>
<dbReference type="Proteomes" id="UP000077202">
    <property type="component" value="Unassembled WGS sequence"/>
</dbReference>
<accession>A0A176VPZ9</accession>
<dbReference type="InterPro" id="IPR001222">
    <property type="entry name" value="Znf_TFIIS"/>
</dbReference>
<dbReference type="InterPro" id="IPR017923">
    <property type="entry name" value="TFIIS_N"/>
</dbReference>
<evidence type="ECO:0000259" key="9">
    <source>
        <dbReference type="PROSITE" id="PS51133"/>
    </source>
</evidence>
<dbReference type="GO" id="GO:0005634">
    <property type="term" value="C:nucleus"/>
    <property type="evidence" value="ECO:0007669"/>
    <property type="project" value="UniProtKB-SubCell"/>
</dbReference>
<dbReference type="InterPro" id="IPR035100">
    <property type="entry name" value="TF_IIS-typ"/>
</dbReference>
<sequence length="434" mass="48056">MASVKKDGSQLVELFEKASKSADKVEDDETNEAEETRCIDALKAMRAVSVTTSMLMDTQRILGVTGVLHANYSPDEVYRLMPLAAKSYILLILNEIGEDTTDTHFQFLVLCLSFFAFHPGALSVTRLLFSSALEVAKRLRRLTKHKSSEISSVAQEIINAWRKVVAAEAAAKNDAAKSEPTSSNKSSVTSKDSLKSPRSGDTPKSPTTIIKSEKLTAVKKETTVKVEMKTSSVSVSKTSSNTTVSSTTSTNGSTGNFKLPKTGDSTRDRIRELLAEAFSKVLTEAQDDLLQKAKMKDIVHVAVTVESAMFKKLGLSKDANKTKYRSIMFNLKDANNPDLRRRVLLGEIEPEQLMTMSVDDMASDQRKAENKKIKDKALFECERGLKAAASTDQFKCGKCKQRKCTYFQMQTRSADEPMTTFVTCVNCNNHWKFC</sequence>
<evidence type="ECO:0000256" key="6">
    <source>
        <dbReference type="PROSITE-ProRule" id="PRU00472"/>
    </source>
</evidence>
<dbReference type="Pfam" id="PF08711">
    <property type="entry name" value="Med26"/>
    <property type="match status" value="1"/>
</dbReference>
<dbReference type="GO" id="GO:0003676">
    <property type="term" value="F:nucleic acid binding"/>
    <property type="evidence" value="ECO:0007669"/>
    <property type="project" value="InterPro"/>
</dbReference>
<feature type="compositionally biased region" description="Low complexity" evidence="8">
    <location>
        <begin position="172"/>
        <end position="191"/>
    </location>
</feature>
<protein>
    <recommendedName>
        <fullName evidence="14">TFIIS central domain-containing protein</fullName>
    </recommendedName>
</protein>
<evidence type="ECO:0000256" key="8">
    <source>
        <dbReference type="SAM" id="MobiDB-lite"/>
    </source>
</evidence>
<dbReference type="NCBIfam" id="TIGR01385">
    <property type="entry name" value="TFSII"/>
    <property type="match status" value="1"/>
</dbReference>
<organism evidence="12 13">
    <name type="scientific">Marchantia polymorpha subsp. ruderalis</name>
    <dbReference type="NCBI Taxonomy" id="1480154"/>
    <lineage>
        <taxon>Eukaryota</taxon>
        <taxon>Viridiplantae</taxon>
        <taxon>Streptophyta</taxon>
        <taxon>Embryophyta</taxon>
        <taxon>Marchantiophyta</taxon>
        <taxon>Marchantiopsida</taxon>
        <taxon>Marchantiidae</taxon>
        <taxon>Marchantiales</taxon>
        <taxon>Marchantiaceae</taxon>
        <taxon>Marchantia</taxon>
    </lineage>
</organism>
<feature type="compositionally biased region" description="Low complexity" evidence="8">
    <location>
        <begin position="231"/>
        <end position="256"/>
    </location>
</feature>
<dbReference type="Gene3D" id="1.10.472.30">
    <property type="entry name" value="Transcription elongation factor S-II, central domain"/>
    <property type="match status" value="1"/>
</dbReference>
<keyword evidence="2" id="KW-0479">Metal-binding</keyword>
<dbReference type="SUPFAM" id="SSF46942">
    <property type="entry name" value="Elongation factor TFIIS domain 2"/>
    <property type="match status" value="1"/>
</dbReference>
<evidence type="ECO:0000256" key="7">
    <source>
        <dbReference type="PROSITE-ProRule" id="PRU00649"/>
    </source>
</evidence>
<evidence type="ECO:0000259" key="10">
    <source>
        <dbReference type="PROSITE" id="PS51319"/>
    </source>
</evidence>
<evidence type="ECO:0000256" key="1">
    <source>
        <dbReference type="ARBA" id="ARBA00004123"/>
    </source>
</evidence>
<proteinExistence type="predicted"/>
<dbReference type="AlphaFoldDB" id="A0A176VPZ9"/>
<dbReference type="PANTHER" id="PTHR11477:SF0">
    <property type="entry name" value="IP08861P-RELATED"/>
    <property type="match status" value="1"/>
</dbReference>
<dbReference type="InterPro" id="IPR036575">
    <property type="entry name" value="TFIIS_cen_dom_sf"/>
</dbReference>
<evidence type="ECO:0000256" key="5">
    <source>
        <dbReference type="ARBA" id="ARBA00023242"/>
    </source>
</evidence>
<dbReference type="Pfam" id="PF07500">
    <property type="entry name" value="TFIIS_M"/>
    <property type="match status" value="1"/>
</dbReference>
<evidence type="ECO:0000256" key="2">
    <source>
        <dbReference type="ARBA" id="ARBA00022723"/>
    </source>
</evidence>
<keyword evidence="5 7" id="KW-0539">Nucleus</keyword>
<comment type="subcellular location">
    <subcellularLocation>
        <location evidence="1 7">Nucleus</location>
    </subcellularLocation>
</comment>
<keyword evidence="13" id="KW-1185">Reference proteome</keyword>
<dbReference type="InterPro" id="IPR003618">
    <property type="entry name" value="TFIIS_cen_dom"/>
</dbReference>
<dbReference type="EMBL" id="LVLJ01003074">
    <property type="protein sequence ID" value="OAE22727.1"/>
    <property type="molecule type" value="Genomic_DNA"/>
</dbReference>
<dbReference type="PROSITE" id="PS00466">
    <property type="entry name" value="ZF_TFIIS_1"/>
    <property type="match status" value="1"/>
</dbReference>
<dbReference type="PIRSF" id="PIRSF006704">
    <property type="entry name" value="TF_IIS"/>
    <property type="match status" value="1"/>
</dbReference>